<dbReference type="Pfam" id="PF02801">
    <property type="entry name" value="Ketoacyl-synt_C"/>
    <property type="match status" value="1"/>
</dbReference>
<dbReference type="Pfam" id="PF00109">
    <property type="entry name" value="ketoacyl-synt"/>
    <property type="match status" value="1"/>
</dbReference>
<dbReference type="CDD" id="cd00833">
    <property type="entry name" value="PKS"/>
    <property type="match status" value="1"/>
</dbReference>
<dbReference type="PANTHER" id="PTHR43775">
    <property type="entry name" value="FATTY ACID SYNTHASE"/>
    <property type="match status" value="1"/>
</dbReference>
<evidence type="ECO:0000313" key="5">
    <source>
        <dbReference type="EMBL" id="NGO72741.1"/>
    </source>
</evidence>
<dbReference type="PANTHER" id="PTHR43775:SF37">
    <property type="entry name" value="SI:DKEY-61P9.11"/>
    <property type="match status" value="1"/>
</dbReference>
<dbReference type="Gene3D" id="3.40.47.10">
    <property type="match status" value="2"/>
</dbReference>
<keyword evidence="6" id="KW-1185">Reference proteome</keyword>
<dbReference type="InterPro" id="IPR020841">
    <property type="entry name" value="PKS_Beta-ketoAc_synthase_dom"/>
</dbReference>
<dbReference type="Proteomes" id="UP000477722">
    <property type="component" value="Unassembled WGS sequence"/>
</dbReference>
<keyword evidence="3" id="KW-0808">Transferase</keyword>
<dbReference type="SMART" id="SM00825">
    <property type="entry name" value="PKS_KS"/>
    <property type="match status" value="1"/>
</dbReference>
<protein>
    <submittedName>
        <fullName evidence="5">Polyketide synthase</fullName>
    </submittedName>
</protein>
<dbReference type="InterPro" id="IPR016039">
    <property type="entry name" value="Thiolase-like"/>
</dbReference>
<dbReference type="AlphaFoldDB" id="A0A6G4X7U8"/>
<evidence type="ECO:0000313" key="6">
    <source>
        <dbReference type="Proteomes" id="UP000477722"/>
    </source>
</evidence>
<dbReference type="InterPro" id="IPR014030">
    <property type="entry name" value="Ketoacyl_synth_N"/>
</dbReference>
<dbReference type="EMBL" id="JAAKZZ010000527">
    <property type="protein sequence ID" value="NGO72741.1"/>
    <property type="molecule type" value="Genomic_DNA"/>
</dbReference>
<dbReference type="PROSITE" id="PS52004">
    <property type="entry name" value="KS3_2"/>
    <property type="match status" value="1"/>
</dbReference>
<dbReference type="GO" id="GO:0004312">
    <property type="term" value="F:fatty acid synthase activity"/>
    <property type="evidence" value="ECO:0007669"/>
    <property type="project" value="TreeGrafter"/>
</dbReference>
<comment type="similarity">
    <text evidence="3">Belongs to the thiolase-like superfamily. Beta-ketoacyl-ACP synthases family.</text>
</comment>
<proteinExistence type="inferred from homology"/>
<evidence type="ECO:0000256" key="1">
    <source>
        <dbReference type="ARBA" id="ARBA00022450"/>
    </source>
</evidence>
<keyword evidence="1" id="KW-0596">Phosphopantetheine</keyword>
<gene>
    <name evidence="5" type="ORF">G5C65_31235</name>
</gene>
<accession>A0A6G4X7U8</accession>
<reference evidence="5 6" key="1">
    <citation type="submission" date="2020-02" db="EMBL/GenBank/DDBJ databases">
        <title>Whole-genome analyses of novel actinobacteria.</title>
        <authorList>
            <person name="Sahin N."/>
            <person name="Tatar D."/>
        </authorList>
    </citation>
    <scope>NUCLEOTIDE SEQUENCE [LARGE SCALE GENOMIC DNA]</scope>
    <source>
        <strain evidence="5 6">SB3404</strain>
    </source>
</reference>
<dbReference type="InterPro" id="IPR014031">
    <property type="entry name" value="Ketoacyl_synth_C"/>
</dbReference>
<organism evidence="5 6">
    <name type="scientific">Streptomyces boncukensis</name>
    <dbReference type="NCBI Taxonomy" id="2711219"/>
    <lineage>
        <taxon>Bacteria</taxon>
        <taxon>Bacillati</taxon>
        <taxon>Actinomycetota</taxon>
        <taxon>Actinomycetes</taxon>
        <taxon>Kitasatosporales</taxon>
        <taxon>Streptomycetaceae</taxon>
        <taxon>Streptomyces</taxon>
    </lineage>
</organism>
<name>A0A6G4X7U8_9ACTN</name>
<evidence type="ECO:0000259" key="4">
    <source>
        <dbReference type="PROSITE" id="PS52004"/>
    </source>
</evidence>
<dbReference type="GO" id="GO:0006633">
    <property type="term" value="P:fatty acid biosynthetic process"/>
    <property type="evidence" value="ECO:0007669"/>
    <property type="project" value="TreeGrafter"/>
</dbReference>
<evidence type="ECO:0000256" key="2">
    <source>
        <dbReference type="ARBA" id="ARBA00022553"/>
    </source>
</evidence>
<feature type="domain" description="Ketosynthase family 3 (KS3)" evidence="4">
    <location>
        <begin position="1"/>
        <end position="328"/>
    </location>
</feature>
<sequence>MTPAVAPRRVPCAPGGETGRPALLEVIAGALRRAGTAPEDLTGTGTGVYLGCGGEAPAAGSGRAPGAGAWTEPGAAVAEDIAGALALAGPVLGVGPARSAPLLALHLACQGLRFGDCRLALAVEADLAHAPPGALRPARRPGDDGAAVLILKRRRDAYRDGDRVFAVVRSSTVNQDRRHHGAAAPSVEAQEYVLRQACREAGLPPSVIDYVEAHGVGSRIGAVLSGGPLRSVFGGRRPLGKPCLISANGPLSCGYGLAGVLKVVLALGHGEIPAIPAGAALRSAARRPGTGLRAVTDRVQWPRREYPRRAGVTGFEPVGMVAQVVLEEAEPVTPGPAVRRRGRP</sequence>
<evidence type="ECO:0000256" key="3">
    <source>
        <dbReference type="RuleBase" id="RU003694"/>
    </source>
</evidence>
<keyword evidence="2" id="KW-0597">Phosphoprotein</keyword>
<comment type="caution">
    <text evidence="5">The sequence shown here is derived from an EMBL/GenBank/DDBJ whole genome shotgun (WGS) entry which is preliminary data.</text>
</comment>
<dbReference type="SUPFAM" id="SSF53901">
    <property type="entry name" value="Thiolase-like"/>
    <property type="match status" value="2"/>
</dbReference>
<dbReference type="InterPro" id="IPR050091">
    <property type="entry name" value="PKS_NRPS_Biosynth_Enz"/>
</dbReference>